<dbReference type="Pfam" id="PF02653">
    <property type="entry name" value="BPD_transp_2"/>
    <property type="match status" value="1"/>
</dbReference>
<feature type="transmembrane region" description="Helical" evidence="9">
    <location>
        <begin position="142"/>
        <end position="163"/>
    </location>
</feature>
<dbReference type="InterPro" id="IPR001851">
    <property type="entry name" value="ABC_transp_permease"/>
</dbReference>
<gene>
    <name evidence="10" type="ORF">Val02_59550</name>
</gene>
<keyword evidence="5" id="KW-0029">Amino-acid transport</keyword>
<organism evidence="10 11">
    <name type="scientific">Virgisporangium aliadipatigenens</name>
    <dbReference type="NCBI Taxonomy" id="741659"/>
    <lineage>
        <taxon>Bacteria</taxon>
        <taxon>Bacillati</taxon>
        <taxon>Actinomycetota</taxon>
        <taxon>Actinomycetes</taxon>
        <taxon>Micromonosporales</taxon>
        <taxon>Micromonosporaceae</taxon>
        <taxon>Virgisporangium</taxon>
    </lineage>
</organism>
<dbReference type="InterPro" id="IPR052157">
    <property type="entry name" value="BCAA_transport_permease"/>
</dbReference>
<evidence type="ECO:0000256" key="9">
    <source>
        <dbReference type="SAM" id="Phobius"/>
    </source>
</evidence>
<keyword evidence="7 9" id="KW-0472">Membrane</keyword>
<keyword evidence="2" id="KW-0813">Transport</keyword>
<keyword evidence="6 9" id="KW-1133">Transmembrane helix</keyword>
<feature type="transmembrane region" description="Helical" evidence="9">
    <location>
        <begin position="227"/>
        <end position="250"/>
    </location>
</feature>
<dbReference type="PANTHER" id="PTHR11795:SF442">
    <property type="entry name" value="ABC TRANSPORTER ATP-BINDING PROTEIN"/>
    <property type="match status" value="1"/>
</dbReference>
<keyword evidence="3" id="KW-1003">Cell membrane</keyword>
<sequence>MDQLTTYAVTSLDGVAFGLLLFTVGAGLALIFGVMDIMNLAHGTLYLVGAYVAATLSGGGLLALGVALAVGLAVGAGGGAALSFVLRPLGREGSHLDEALVTLGIAFIAADGMTAAFGAAPMQTHVPTALEGSISLGIHAYPVYRLVFIGVAALVAVLLHVAVRRSTPGKMLRATISDPDMAAASGIDTGRVRTAALAVGGALAVGAGVLGAPLLGPGPGVDNTVLVLSLIVVVVGGAGSIPGTLLAALLVGQVQTIGVVTAPALAPFALFGAMLIVLVLRGRTTAVVAGRPA</sequence>
<feature type="transmembrane region" description="Helical" evidence="9">
    <location>
        <begin position="257"/>
        <end position="280"/>
    </location>
</feature>
<feature type="transmembrane region" description="Helical" evidence="9">
    <location>
        <begin position="44"/>
        <end position="62"/>
    </location>
</feature>
<comment type="similarity">
    <text evidence="8">Belongs to the binding-protein-dependent transport system permease family. LivHM subfamily.</text>
</comment>
<evidence type="ECO:0000256" key="2">
    <source>
        <dbReference type="ARBA" id="ARBA00022448"/>
    </source>
</evidence>
<feature type="transmembrane region" description="Helical" evidence="9">
    <location>
        <begin position="99"/>
        <end position="122"/>
    </location>
</feature>
<dbReference type="GO" id="GO:0022857">
    <property type="term" value="F:transmembrane transporter activity"/>
    <property type="evidence" value="ECO:0007669"/>
    <property type="project" value="InterPro"/>
</dbReference>
<evidence type="ECO:0000256" key="7">
    <source>
        <dbReference type="ARBA" id="ARBA00023136"/>
    </source>
</evidence>
<comment type="subcellular location">
    <subcellularLocation>
        <location evidence="1">Cell membrane</location>
        <topology evidence="1">Multi-pass membrane protein</topology>
    </subcellularLocation>
</comment>
<evidence type="ECO:0000256" key="8">
    <source>
        <dbReference type="ARBA" id="ARBA00037998"/>
    </source>
</evidence>
<feature type="transmembrane region" description="Helical" evidence="9">
    <location>
        <begin position="68"/>
        <end position="87"/>
    </location>
</feature>
<protein>
    <submittedName>
        <fullName evidence="10">Branched-chain amino acid ABC transporter permease</fullName>
    </submittedName>
</protein>
<evidence type="ECO:0000313" key="10">
    <source>
        <dbReference type="EMBL" id="GIJ49069.1"/>
    </source>
</evidence>
<comment type="caution">
    <text evidence="10">The sequence shown here is derived from an EMBL/GenBank/DDBJ whole genome shotgun (WGS) entry which is preliminary data.</text>
</comment>
<accession>A0A8J3YNY3</accession>
<evidence type="ECO:0000313" key="11">
    <source>
        <dbReference type="Proteomes" id="UP000619260"/>
    </source>
</evidence>
<proteinExistence type="inferred from homology"/>
<evidence type="ECO:0000256" key="1">
    <source>
        <dbReference type="ARBA" id="ARBA00004651"/>
    </source>
</evidence>
<dbReference type="PANTHER" id="PTHR11795">
    <property type="entry name" value="BRANCHED-CHAIN AMINO ACID TRANSPORT SYSTEM PERMEASE PROTEIN LIVH"/>
    <property type="match status" value="1"/>
</dbReference>
<feature type="transmembrane region" description="Helical" evidence="9">
    <location>
        <begin position="195"/>
        <end position="215"/>
    </location>
</feature>
<dbReference type="AlphaFoldDB" id="A0A8J3YNY3"/>
<dbReference type="GO" id="GO:0006865">
    <property type="term" value="P:amino acid transport"/>
    <property type="evidence" value="ECO:0007669"/>
    <property type="project" value="UniProtKB-KW"/>
</dbReference>
<evidence type="ECO:0000256" key="3">
    <source>
        <dbReference type="ARBA" id="ARBA00022475"/>
    </source>
</evidence>
<name>A0A8J3YNY3_9ACTN</name>
<dbReference type="RefSeq" id="WP_203902537.1">
    <property type="nucleotide sequence ID" value="NZ_BOPF01000024.1"/>
</dbReference>
<reference evidence="10" key="1">
    <citation type="submission" date="2021-01" db="EMBL/GenBank/DDBJ databases">
        <title>Whole genome shotgun sequence of Virgisporangium aliadipatigenens NBRC 105644.</title>
        <authorList>
            <person name="Komaki H."/>
            <person name="Tamura T."/>
        </authorList>
    </citation>
    <scope>NUCLEOTIDE SEQUENCE</scope>
    <source>
        <strain evidence="10">NBRC 105644</strain>
    </source>
</reference>
<evidence type="ECO:0000256" key="4">
    <source>
        <dbReference type="ARBA" id="ARBA00022692"/>
    </source>
</evidence>
<dbReference type="CDD" id="cd06582">
    <property type="entry name" value="TM_PBP1_LivH_like"/>
    <property type="match status" value="1"/>
</dbReference>
<evidence type="ECO:0000256" key="5">
    <source>
        <dbReference type="ARBA" id="ARBA00022970"/>
    </source>
</evidence>
<dbReference type="GO" id="GO:0005886">
    <property type="term" value="C:plasma membrane"/>
    <property type="evidence" value="ECO:0007669"/>
    <property type="project" value="UniProtKB-SubCell"/>
</dbReference>
<evidence type="ECO:0000256" key="6">
    <source>
        <dbReference type="ARBA" id="ARBA00022989"/>
    </source>
</evidence>
<keyword evidence="11" id="KW-1185">Reference proteome</keyword>
<feature type="transmembrane region" description="Helical" evidence="9">
    <location>
        <begin position="15"/>
        <end position="37"/>
    </location>
</feature>
<dbReference type="EMBL" id="BOPF01000024">
    <property type="protein sequence ID" value="GIJ49069.1"/>
    <property type="molecule type" value="Genomic_DNA"/>
</dbReference>
<dbReference type="Proteomes" id="UP000619260">
    <property type="component" value="Unassembled WGS sequence"/>
</dbReference>
<keyword evidence="4 9" id="KW-0812">Transmembrane</keyword>